<dbReference type="SUPFAM" id="SSF49464">
    <property type="entry name" value="Carboxypeptidase regulatory domain-like"/>
    <property type="match status" value="1"/>
</dbReference>
<evidence type="ECO:0000259" key="12">
    <source>
        <dbReference type="Pfam" id="PF07715"/>
    </source>
</evidence>
<dbReference type="NCBIfam" id="TIGR04057">
    <property type="entry name" value="SusC_RagA_signa"/>
    <property type="match status" value="1"/>
</dbReference>
<dbReference type="NCBIfam" id="TIGR04056">
    <property type="entry name" value="OMP_RagA_SusC"/>
    <property type="match status" value="1"/>
</dbReference>
<dbReference type="Pfam" id="PF00593">
    <property type="entry name" value="TonB_dep_Rec_b-barrel"/>
    <property type="match status" value="1"/>
</dbReference>
<evidence type="ECO:0000256" key="2">
    <source>
        <dbReference type="ARBA" id="ARBA00022448"/>
    </source>
</evidence>
<gene>
    <name evidence="13" type="ORF">EDB95_0121</name>
</gene>
<evidence type="ECO:0000256" key="5">
    <source>
        <dbReference type="ARBA" id="ARBA00023077"/>
    </source>
</evidence>
<keyword evidence="14" id="KW-1185">Reference proteome</keyword>
<dbReference type="GO" id="GO:0009279">
    <property type="term" value="C:cell outer membrane"/>
    <property type="evidence" value="ECO:0007669"/>
    <property type="project" value="UniProtKB-SubCell"/>
</dbReference>
<dbReference type="PROSITE" id="PS52016">
    <property type="entry name" value="TONB_DEPENDENT_REC_3"/>
    <property type="match status" value="1"/>
</dbReference>
<protein>
    <submittedName>
        <fullName evidence="13">TonB-linked SusC/RagA family outer membrane protein</fullName>
    </submittedName>
</protein>
<dbReference type="Pfam" id="PF07715">
    <property type="entry name" value="Plug"/>
    <property type="match status" value="1"/>
</dbReference>
<evidence type="ECO:0000256" key="7">
    <source>
        <dbReference type="ARBA" id="ARBA00023237"/>
    </source>
</evidence>
<dbReference type="InterPro" id="IPR008969">
    <property type="entry name" value="CarboxyPept-like_regulatory"/>
</dbReference>
<evidence type="ECO:0000256" key="4">
    <source>
        <dbReference type="ARBA" id="ARBA00022692"/>
    </source>
</evidence>
<keyword evidence="5 9" id="KW-0798">TonB box</keyword>
<evidence type="ECO:0000256" key="6">
    <source>
        <dbReference type="ARBA" id="ARBA00023136"/>
    </source>
</evidence>
<dbReference type="EMBL" id="SODV01000001">
    <property type="protein sequence ID" value="TDW99113.1"/>
    <property type="molecule type" value="Genomic_DNA"/>
</dbReference>
<evidence type="ECO:0000256" key="10">
    <source>
        <dbReference type="SAM" id="SignalP"/>
    </source>
</evidence>
<dbReference type="RefSeq" id="WP_133989557.1">
    <property type="nucleotide sequence ID" value="NZ_SODV01000001.1"/>
</dbReference>
<keyword evidence="10" id="KW-0732">Signal</keyword>
<dbReference type="Gene3D" id="2.60.40.1120">
    <property type="entry name" value="Carboxypeptidase-like, regulatory domain"/>
    <property type="match status" value="1"/>
</dbReference>
<dbReference type="InterPro" id="IPR000531">
    <property type="entry name" value="Beta-barrel_TonB"/>
</dbReference>
<dbReference type="InterPro" id="IPR036942">
    <property type="entry name" value="Beta-barrel_TonB_sf"/>
</dbReference>
<evidence type="ECO:0000313" key="14">
    <source>
        <dbReference type="Proteomes" id="UP000294498"/>
    </source>
</evidence>
<organism evidence="13 14">
    <name type="scientific">Dinghuibacter silviterrae</name>
    <dbReference type="NCBI Taxonomy" id="1539049"/>
    <lineage>
        <taxon>Bacteria</taxon>
        <taxon>Pseudomonadati</taxon>
        <taxon>Bacteroidota</taxon>
        <taxon>Chitinophagia</taxon>
        <taxon>Chitinophagales</taxon>
        <taxon>Chitinophagaceae</taxon>
        <taxon>Dinghuibacter</taxon>
    </lineage>
</organism>
<dbReference type="InterPro" id="IPR023997">
    <property type="entry name" value="TonB-dep_OMP_SusC/RagA_CS"/>
</dbReference>
<feature type="domain" description="TonB-dependent receptor-like beta-barrel" evidence="11">
    <location>
        <begin position="366"/>
        <end position="829"/>
    </location>
</feature>
<dbReference type="SUPFAM" id="SSF56935">
    <property type="entry name" value="Porins"/>
    <property type="match status" value="1"/>
</dbReference>
<comment type="subcellular location">
    <subcellularLocation>
        <location evidence="1 8">Cell outer membrane</location>
        <topology evidence="1 8">Multi-pass membrane protein</topology>
    </subcellularLocation>
</comment>
<name>A0A4R8DMD6_9BACT</name>
<dbReference type="InterPro" id="IPR039426">
    <property type="entry name" value="TonB-dep_rcpt-like"/>
</dbReference>
<dbReference type="Gene3D" id="2.170.130.10">
    <property type="entry name" value="TonB-dependent receptor, plug domain"/>
    <property type="match status" value="1"/>
</dbReference>
<keyword evidence="2 8" id="KW-0813">Transport</keyword>
<feature type="signal peptide" evidence="10">
    <location>
        <begin position="1"/>
        <end position="19"/>
    </location>
</feature>
<dbReference type="InterPro" id="IPR023996">
    <property type="entry name" value="TonB-dep_OMP_SusC/RagA"/>
</dbReference>
<keyword evidence="6 8" id="KW-0472">Membrane</keyword>
<dbReference type="InterPro" id="IPR012910">
    <property type="entry name" value="Plug_dom"/>
</dbReference>
<dbReference type="Proteomes" id="UP000294498">
    <property type="component" value="Unassembled WGS sequence"/>
</dbReference>
<keyword evidence="3 8" id="KW-1134">Transmembrane beta strand</keyword>
<evidence type="ECO:0000256" key="9">
    <source>
        <dbReference type="RuleBase" id="RU003357"/>
    </source>
</evidence>
<comment type="similarity">
    <text evidence="8 9">Belongs to the TonB-dependent receptor family.</text>
</comment>
<evidence type="ECO:0000259" key="11">
    <source>
        <dbReference type="Pfam" id="PF00593"/>
    </source>
</evidence>
<dbReference type="Gene3D" id="2.40.170.20">
    <property type="entry name" value="TonB-dependent receptor, beta-barrel domain"/>
    <property type="match status" value="1"/>
</dbReference>
<dbReference type="OrthoDB" id="9768177at2"/>
<dbReference type="InterPro" id="IPR037066">
    <property type="entry name" value="Plug_dom_sf"/>
</dbReference>
<proteinExistence type="inferred from homology"/>
<comment type="caution">
    <text evidence="13">The sequence shown here is derived from an EMBL/GenBank/DDBJ whole genome shotgun (WGS) entry which is preliminary data.</text>
</comment>
<evidence type="ECO:0000256" key="1">
    <source>
        <dbReference type="ARBA" id="ARBA00004571"/>
    </source>
</evidence>
<accession>A0A4R8DMD6</accession>
<dbReference type="Pfam" id="PF13715">
    <property type="entry name" value="CarbopepD_reg_2"/>
    <property type="match status" value="1"/>
</dbReference>
<keyword evidence="4 8" id="KW-0812">Transmembrane</keyword>
<dbReference type="AlphaFoldDB" id="A0A4R8DMD6"/>
<feature type="chain" id="PRO_5020787415" evidence="10">
    <location>
        <begin position="20"/>
        <end position="1017"/>
    </location>
</feature>
<feature type="domain" description="TonB-dependent receptor plug" evidence="12">
    <location>
        <begin position="113"/>
        <end position="220"/>
    </location>
</feature>
<reference evidence="13 14" key="1">
    <citation type="submission" date="2019-03" db="EMBL/GenBank/DDBJ databases">
        <title>Genomic Encyclopedia of Type Strains, Phase IV (KMG-IV): sequencing the most valuable type-strain genomes for metagenomic binning, comparative biology and taxonomic classification.</title>
        <authorList>
            <person name="Goeker M."/>
        </authorList>
    </citation>
    <scope>NUCLEOTIDE SEQUENCE [LARGE SCALE GENOMIC DNA]</scope>
    <source>
        <strain evidence="13 14">DSM 100059</strain>
    </source>
</reference>
<evidence type="ECO:0000256" key="8">
    <source>
        <dbReference type="PROSITE-ProRule" id="PRU01360"/>
    </source>
</evidence>
<dbReference type="FunFam" id="2.170.130.10:FF:000003">
    <property type="entry name" value="SusC/RagA family TonB-linked outer membrane protein"/>
    <property type="match status" value="1"/>
</dbReference>
<keyword evidence="7 8" id="KW-0998">Cell outer membrane</keyword>
<evidence type="ECO:0000256" key="3">
    <source>
        <dbReference type="ARBA" id="ARBA00022452"/>
    </source>
</evidence>
<sequence length="1017" mass="110511">MSKLAILVLLFLSSTAAFGQNVLKVRGEVTGENGQPVPRASVVVKGTGTGAACDSTGNFVIMAPSGGTLIISSIGYAQVQVPVNGRSRISVTMSLQNNSTNEIVVIGYGSQRKGDVTGSVASINGDNLRAVPSANISDALQGRVAGVELASTDSRPGAAMQIRIRGTRSLNATNDPLIVLDGIPFPGTITDIDPSEIKSIDILKDASATAIYGSRGANGVILVTTNKGMAGQQPRLSYSGYAGFKKAIKYPLMNGPQFVKLRDAAGLYNKSYGTDEDSTKNIDWQDLLYTTGLVTSHDVNVSAGTDKGSYQFGGTYYRDEAVIPMQNYTRYSFHGSVDQGVGKFIRIGFSSNSNYAVTNGSDLNAGTTLSTTPIANPYNADGSLKRVVNMALDQNWVYTKQSLDALGDQHIDLTRAFSSYNALYGELKIPGVPGLKYRANIGVNYRQSNYGNYTGEGVFSSSATTPSTATISNSHTTNWAIENLLTYDRTFAEVHKINAVALYSTEQTTAWNSQVSAMDIPNDAFQFYNLGQAAGQITVDPNAQAYSQKGLISYMGRVMYSYNDKYMLSATLRSDGSSVLATGHKWHTYTAVSGGWDLTRESFMRNISAINQLKLRVGYGGTSNQSINPYQTLGQLSTYPYNFGPSDYVTGYYVSLLPNPSLGWEYSKTWNYGVDFSLLKDRLSGTVEYYSQKTNDVLLYVSLPATTGVSSVLQNIGNTQNKGVELSLNGVILQNKNGWTVEAGVNVYANRNKLTSLASGETEDVNNWWFVGHPIDVIYDYKKVGLWNTTDKNYQYLQDYEPGGTAGMIKVQYTGTYNPDGSPTRANGAADRQILNIQPNFQGGFNTRVAYKKADLTIVGVFQDGGTLISTLYGSSSYLDMLSGRRENINVNYWTPTNTGAPFPNPAGPINSNNPKYGSTLGYFDASYMKIRTISLGYNFAADWMKHAGIHKLRVYVTAQDPFILFSPYHKLSHMDPESNSYGTQNQAVSFYPSRLLVVGTNTPNTRNYLVGVNLTF</sequence>
<evidence type="ECO:0000313" key="13">
    <source>
        <dbReference type="EMBL" id="TDW99113.1"/>
    </source>
</evidence>